<dbReference type="Gene3D" id="1.10.260.40">
    <property type="entry name" value="lambda repressor-like DNA-binding domains"/>
    <property type="match status" value="1"/>
</dbReference>
<protein>
    <submittedName>
        <fullName evidence="2">DNA-binding protein</fullName>
    </submittedName>
</protein>
<evidence type="ECO:0000313" key="3">
    <source>
        <dbReference type="Proteomes" id="UP000334380"/>
    </source>
</evidence>
<dbReference type="AlphaFoldDB" id="A0A5E4RV78"/>
<dbReference type="GO" id="GO:0003677">
    <property type="term" value="F:DNA binding"/>
    <property type="evidence" value="ECO:0007669"/>
    <property type="project" value="UniProtKB-KW"/>
</dbReference>
<evidence type="ECO:0000259" key="1">
    <source>
        <dbReference type="Pfam" id="PF06114"/>
    </source>
</evidence>
<gene>
    <name evidence="2" type="ORF">PTE31013_00368</name>
</gene>
<proteinExistence type="predicted"/>
<sequence>MRTDADFSPNWAVPPGRTVSDLMALKSIAEDDLARSMQMTTDELSTLLDGRHPLTPPIASRLEGIFGAPIGFWLSREQQYREQLAEFAKEDDIADDASRTWLRSLPVKQMMDFGWIRPVTNKTTKFRECLEFFGVSSLAAWNQSYSEIREAAAFRTTAAHVEDDFATAAWLRWGEVVADKTECQRWDPRLFEALLPEIRELTLIPAPSEFLPRLKLLCAKAGVAVVVAKPPSGCRASGATFFSTPEKAVLMLSFRYLRDDQFWFSFFHEAGHLVLHYDTKSLILETSREGPQSALETEANRFAEDVLLTPELQRRLPEAAKSLIGIVRLARDAGVSKGIVVGQMQHRGLVKQQHFNNLKVKYRWS</sequence>
<reference evidence="2 3" key="1">
    <citation type="submission" date="2019-08" db="EMBL/GenBank/DDBJ databases">
        <authorList>
            <person name="Peeters C."/>
        </authorList>
    </citation>
    <scope>NUCLEOTIDE SEQUENCE [LARGE SCALE GENOMIC DNA]</scope>
    <source>
        <strain evidence="2 3">LMG 31013</strain>
    </source>
</reference>
<dbReference type="OrthoDB" id="9796786at2"/>
<dbReference type="InterPro" id="IPR010359">
    <property type="entry name" value="IrrE_HExxH"/>
</dbReference>
<dbReference type="SUPFAM" id="SSF47413">
    <property type="entry name" value="lambda repressor-like DNA-binding domains"/>
    <property type="match status" value="1"/>
</dbReference>
<feature type="domain" description="IrrE N-terminal-like" evidence="1">
    <location>
        <begin position="245"/>
        <end position="340"/>
    </location>
</feature>
<organism evidence="2 3">
    <name type="scientific">Pandoraea terrigena</name>
    <dbReference type="NCBI Taxonomy" id="2508292"/>
    <lineage>
        <taxon>Bacteria</taxon>
        <taxon>Pseudomonadati</taxon>
        <taxon>Pseudomonadota</taxon>
        <taxon>Betaproteobacteria</taxon>
        <taxon>Burkholderiales</taxon>
        <taxon>Burkholderiaceae</taxon>
        <taxon>Pandoraea</taxon>
    </lineage>
</organism>
<name>A0A5E4RV78_9BURK</name>
<dbReference type="Proteomes" id="UP000334380">
    <property type="component" value="Unassembled WGS sequence"/>
</dbReference>
<keyword evidence="3" id="KW-1185">Reference proteome</keyword>
<accession>A0A5E4RV78</accession>
<dbReference type="Pfam" id="PF06114">
    <property type="entry name" value="Peptidase_M78"/>
    <property type="match status" value="1"/>
</dbReference>
<dbReference type="InterPro" id="IPR010982">
    <property type="entry name" value="Lambda_DNA-bd_dom_sf"/>
</dbReference>
<dbReference type="EMBL" id="CABPRU010000001">
    <property type="protein sequence ID" value="VVD66292.1"/>
    <property type="molecule type" value="Genomic_DNA"/>
</dbReference>
<evidence type="ECO:0000313" key="2">
    <source>
        <dbReference type="EMBL" id="VVD66292.1"/>
    </source>
</evidence>
<keyword evidence="2" id="KW-0238">DNA-binding</keyword>